<keyword evidence="2" id="KW-1003">Cell membrane</keyword>
<dbReference type="EMBL" id="BONU01000093">
    <property type="protein sequence ID" value="GIG76844.1"/>
    <property type="molecule type" value="Genomic_DNA"/>
</dbReference>
<dbReference type="InterPro" id="IPR003838">
    <property type="entry name" value="ABC3_permease_C"/>
</dbReference>
<dbReference type="AlphaFoldDB" id="A0A8J3LSL4"/>
<name>A0A8J3LSL4_9ACTN</name>
<evidence type="ECO:0000256" key="5">
    <source>
        <dbReference type="ARBA" id="ARBA00023136"/>
    </source>
</evidence>
<comment type="caution">
    <text evidence="10">The sequence shown here is derived from an EMBL/GenBank/DDBJ whole genome shotgun (WGS) entry which is preliminary data.</text>
</comment>
<feature type="domain" description="ABC3 transporter permease C-terminal" evidence="8">
    <location>
        <begin position="727"/>
        <end position="843"/>
    </location>
</feature>
<evidence type="ECO:0000259" key="9">
    <source>
        <dbReference type="Pfam" id="PF12704"/>
    </source>
</evidence>
<feature type="domain" description="MacB-like periplasmic core" evidence="9">
    <location>
        <begin position="493"/>
        <end position="693"/>
    </location>
</feature>
<dbReference type="GO" id="GO:0022857">
    <property type="term" value="F:transmembrane transporter activity"/>
    <property type="evidence" value="ECO:0007669"/>
    <property type="project" value="TreeGrafter"/>
</dbReference>
<dbReference type="InterPro" id="IPR025857">
    <property type="entry name" value="MacB_PCD"/>
</dbReference>
<dbReference type="Pfam" id="PF02687">
    <property type="entry name" value="FtsX"/>
    <property type="match status" value="2"/>
</dbReference>
<feature type="transmembrane region" description="Helical" evidence="7">
    <location>
        <begin position="717"/>
        <end position="749"/>
    </location>
</feature>
<gene>
    <name evidence="10" type="ORF">Pfl04_52480</name>
</gene>
<evidence type="ECO:0000259" key="8">
    <source>
        <dbReference type="Pfam" id="PF02687"/>
    </source>
</evidence>
<dbReference type="Proteomes" id="UP000653674">
    <property type="component" value="Unassembled WGS sequence"/>
</dbReference>
<comment type="subcellular location">
    <subcellularLocation>
        <location evidence="1">Cell membrane</location>
        <topology evidence="1">Multi-pass membrane protein</topology>
    </subcellularLocation>
</comment>
<evidence type="ECO:0000256" key="2">
    <source>
        <dbReference type="ARBA" id="ARBA00022475"/>
    </source>
</evidence>
<keyword evidence="11" id="KW-1185">Reference proteome</keyword>
<feature type="domain" description="ABC3 transporter permease C-terminal" evidence="8">
    <location>
        <begin position="275"/>
        <end position="395"/>
    </location>
</feature>
<evidence type="ECO:0000313" key="10">
    <source>
        <dbReference type="EMBL" id="GIG76844.1"/>
    </source>
</evidence>
<dbReference type="PANTHER" id="PTHR30572:SF4">
    <property type="entry name" value="ABC TRANSPORTER PERMEASE YTRF"/>
    <property type="match status" value="1"/>
</dbReference>
<comment type="similarity">
    <text evidence="6">Belongs to the ABC-4 integral membrane protein family.</text>
</comment>
<keyword evidence="5 7" id="KW-0472">Membrane</keyword>
<evidence type="ECO:0000256" key="1">
    <source>
        <dbReference type="ARBA" id="ARBA00004651"/>
    </source>
</evidence>
<feature type="transmembrane region" description="Helical" evidence="7">
    <location>
        <begin position="770"/>
        <end position="794"/>
    </location>
</feature>
<keyword evidence="4 7" id="KW-1133">Transmembrane helix</keyword>
<dbReference type="GO" id="GO:0005886">
    <property type="term" value="C:plasma membrane"/>
    <property type="evidence" value="ECO:0007669"/>
    <property type="project" value="UniProtKB-SubCell"/>
</dbReference>
<reference evidence="10" key="1">
    <citation type="submission" date="2021-01" db="EMBL/GenBank/DDBJ databases">
        <title>Whole genome shotgun sequence of Planosporangium flavigriseum NBRC 105377.</title>
        <authorList>
            <person name="Komaki H."/>
            <person name="Tamura T."/>
        </authorList>
    </citation>
    <scope>NUCLEOTIDE SEQUENCE</scope>
    <source>
        <strain evidence="10">NBRC 105377</strain>
    </source>
</reference>
<feature type="transmembrane region" description="Helical" evidence="7">
    <location>
        <begin position="440"/>
        <end position="473"/>
    </location>
</feature>
<dbReference type="PANTHER" id="PTHR30572">
    <property type="entry name" value="MEMBRANE COMPONENT OF TRANSPORTER-RELATED"/>
    <property type="match status" value="1"/>
</dbReference>
<feature type="transmembrane region" description="Helical" evidence="7">
    <location>
        <begin position="366"/>
        <end position="388"/>
    </location>
</feature>
<proteinExistence type="inferred from homology"/>
<feature type="transmembrane region" description="Helical" evidence="7">
    <location>
        <begin position="814"/>
        <end position="837"/>
    </location>
</feature>
<sequence length="851" mass="88917">MLRATLKSLLSRKLRLLLSGLAVVLAVMFVSGAFVLSDTLGRTFDSLFTNAYDNTDIQVQAKPKVDVDGDGQGAVPANIESTVVGKVAAVPGVAKATGLVLAEGARVVGHNGKVVGGASPSPRFGVNWAGEDELMSLREGRGPRTSGEVAINAGLAKTGDLTVGEQVGVLTLEAKKTFTVVGIFGYTGGRDSVGGEQTVAFTEPVAQQLMLGATGVYNVIDVKVTDERDLTKVRDALRTQLGAAYQVDTGEDLAKKQADNLKQVLSFITYILLGFAGVALLVGVFLILNTFSIIVAQRTRELALLRAMGASRGQMIGSVMVEATVIGVVSWLVGLALGVGIGWLGGFLVAKLSGDLEVASLGVPPAAWIVSFVVGVGVTILAALLPAFQASRVPPVAAMRQANTADRPLTRLTVAGAVLLLAGSGSLVYGLSGKAGGNTIWWVVGGVFVDFIAVALLTPLLGQPVVSLLGRLFSWSVPGKLGRLNSGRNPRRTAITAAAMMISIALVTGISTIFSSVDESIGKVLDKQIQADLIIAGQQTSAIPPSIDPAALRQVRAMPAVDAVAAEAYDAVLVDGKQRFVGAFDDQAAASRVLRLKATNGRVDRLGAGELLIDESTAKDRKWKAGDTVAAQLSRGEPRQFRITGVFANSGGGGGMIMSWQDATTGFRTATATQAFVKLRPGADATSAKRDIDMVLKDSPEVNVSTRSEWIGNQLKIFTFALFMVQVLLFVAMLIAILGIINTLVLSVLERTRELGMLRAIGLRRGRTMWMITVESVVISLFGALLGITVGAGLGAAVVRALKDKGITELSLPWGLMATYVIGGAVVGVVAAIIPAIRAARLNVLNAIAYE</sequence>
<dbReference type="InterPro" id="IPR050250">
    <property type="entry name" value="Macrolide_Exporter_MacB"/>
</dbReference>
<evidence type="ECO:0000256" key="4">
    <source>
        <dbReference type="ARBA" id="ARBA00022989"/>
    </source>
</evidence>
<feature type="transmembrane region" description="Helical" evidence="7">
    <location>
        <begin position="316"/>
        <end position="346"/>
    </location>
</feature>
<keyword evidence="3 7" id="KW-0812">Transmembrane</keyword>
<feature type="domain" description="MacB-like periplasmic core" evidence="9">
    <location>
        <begin position="18"/>
        <end position="239"/>
    </location>
</feature>
<evidence type="ECO:0000256" key="3">
    <source>
        <dbReference type="ARBA" id="ARBA00022692"/>
    </source>
</evidence>
<feature type="transmembrane region" description="Helical" evidence="7">
    <location>
        <begin position="409"/>
        <end position="428"/>
    </location>
</feature>
<feature type="transmembrane region" description="Helical" evidence="7">
    <location>
        <begin position="494"/>
        <end position="514"/>
    </location>
</feature>
<dbReference type="Pfam" id="PF12704">
    <property type="entry name" value="MacB_PCD"/>
    <property type="match status" value="2"/>
</dbReference>
<evidence type="ECO:0000256" key="6">
    <source>
        <dbReference type="ARBA" id="ARBA00038076"/>
    </source>
</evidence>
<evidence type="ECO:0000313" key="11">
    <source>
        <dbReference type="Proteomes" id="UP000653674"/>
    </source>
</evidence>
<dbReference type="RefSeq" id="WP_168077229.1">
    <property type="nucleotide sequence ID" value="NZ_BAAAQJ010000007.1"/>
</dbReference>
<feature type="transmembrane region" description="Helical" evidence="7">
    <location>
        <begin position="267"/>
        <end position="295"/>
    </location>
</feature>
<protein>
    <submittedName>
        <fullName evidence="10">ABC transporter</fullName>
    </submittedName>
</protein>
<evidence type="ECO:0000256" key="7">
    <source>
        <dbReference type="SAM" id="Phobius"/>
    </source>
</evidence>
<organism evidence="10 11">
    <name type="scientific">Planosporangium flavigriseum</name>
    <dbReference type="NCBI Taxonomy" id="373681"/>
    <lineage>
        <taxon>Bacteria</taxon>
        <taxon>Bacillati</taxon>
        <taxon>Actinomycetota</taxon>
        <taxon>Actinomycetes</taxon>
        <taxon>Micromonosporales</taxon>
        <taxon>Micromonosporaceae</taxon>
        <taxon>Planosporangium</taxon>
    </lineage>
</organism>
<accession>A0A8J3LSL4</accession>